<dbReference type="Proteomes" id="UP000251002">
    <property type="component" value="Unassembled WGS sequence"/>
</dbReference>
<name>A0A365L2X3_9BACL</name>
<evidence type="ECO:0000313" key="2">
    <source>
        <dbReference type="Proteomes" id="UP000251002"/>
    </source>
</evidence>
<evidence type="ECO:0000313" key="1">
    <source>
        <dbReference type="EMBL" id="RAZ79419.1"/>
    </source>
</evidence>
<dbReference type="EMBL" id="QLZR01000002">
    <property type="protein sequence ID" value="RAZ79419.1"/>
    <property type="molecule type" value="Genomic_DNA"/>
</dbReference>
<dbReference type="RefSeq" id="WP_101802009.1">
    <property type="nucleotide sequence ID" value="NZ_CP196859.1"/>
</dbReference>
<comment type="caution">
    <text evidence="1">The sequence shown here is derived from an EMBL/GenBank/DDBJ whole genome shotgun (WGS) entry which is preliminary data.</text>
</comment>
<gene>
    <name evidence="1" type="ORF">DP120_07350</name>
</gene>
<proteinExistence type="predicted"/>
<sequence length="98" mass="11713">MNDKMNFFLDPKHRAVQKSSIMNYKQDQQGLYLVANKKVINWMEVHTYCHHCLSPLTFDDEFDASYCASCNEWREEACSDIDCEYCENRPKRPLDPRR</sequence>
<reference evidence="1 2" key="1">
    <citation type="submission" date="2018-06" db="EMBL/GenBank/DDBJ databases">
        <title>The draft genome sequences of strains SCU63 and S1.</title>
        <authorList>
            <person name="Gan L."/>
        </authorList>
    </citation>
    <scope>NUCLEOTIDE SEQUENCE [LARGE SCALE GENOMIC DNA]</scope>
    <source>
        <strain evidence="1 2">SCU63</strain>
    </source>
</reference>
<protein>
    <submittedName>
        <fullName evidence="1">Uncharacterized protein</fullName>
    </submittedName>
</protein>
<keyword evidence="2" id="KW-1185">Reference proteome</keyword>
<accession>A0A365L2X3</accession>
<dbReference type="AlphaFoldDB" id="A0A365L2X3"/>
<organism evidence="1 2">
    <name type="scientific">Planococcus halotolerans</name>
    <dbReference type="NCBI Taxonomy" id="2233542"/>
    <lineage>
        <taxon>Bacteria</taxon>
        <taxon>Bacillati</taxon>
        <taxon>Bacillota</taxon>
        <taxon>Bacilli</taxon>
        <taxon>Bacillales</taxon>
        <taxon>Caryophanaceae</taxon>
        <taxon>Planococcus</taxon>
    </lineage>
</organism>